<name>A0A4U0NAN8_9SPHI</name>
<organism evidence="1 2">
    <name type="scientific">Sphingobacterium olei</name>
    <dbReference type="NCBI Taxonomy" id="2571155"/>
    <lineage>
        <taxon>Bacteria</taxon>
        <taxon>Pseudomonadati</taxon>
        <taxon>Bacteroidota</taxon>
        <taxon>Sphingobacteriia</taxon>
        <taxon>Sphingobacteriales</taxon>
        <taxon>Sphingobacteriaceae</taxon>
        <taxon>Sphingobacterium</taxon>
    </lineage>
</organism>
<gene>
    <name evidence="1" type="ORF">FAZ15_21125</name>
</gene>
<comment type="caution">
    <text evidence="1">The sequence shown here is derived from an EMBL/GenBank/DDBJ whole genome shotgun (WGS) entry which is preliminary data.</text>
</comment>
<dbReference type="Proteomes" id="UP000306808">
    <property type="component" value="Unassembled WGS sequence"/>
</dbReference>
<evidence type="ECO:0000313" key="2">
    <source>
        <dbReference type="Proteomes" id="UP000306808"/>
    </source>
</evidence>
<dbReference type="AlphaFoldDB" id="A0A4U0NAN8"/>
<sequence length="142" mass="15638">MKKILLALAIGSISLLTLNSCTKEYITNNYLPGISYTTTVQPNQWEEDGEGSGVYAVDLEFPELDAQYYNFGTTQVALEFARSNGSFDVIPATIRGTHYSFGYQVGWVTVFAEIRTTNPADIDIDRPIKVKITLTDADNGGN</sequence>
<reference evidence="1 2" key="1">
    <citation type="submission" date="2019-04" db="EMBL/GenBank/DDBJ databases">
        <title>Sphingobacterium olei sp. nov., isolated from oil-contaminated soil.</title>
        <authorList>
            <person name="Liu B."/>
        </authorList>
    </citation>
    <scope>NUCLEOTIDE SEQUENCE [LARGE SCALE GENOMIC DNA]</scope>
    <source>
        <strain evidence="1 2">HAL-9</strain>
    </source>
</reference>
<proteinExistence type="predicted"/>
<dbReference type="EMBL" id="SUME01000012">
    <property type="protein sequence ID" value="TJZ50856.1"/>
    <property type="molecule type" value="Genomic_DNA"/>
</dbReference>
<dbReference type="OrthoDB" id="672896at2"/>
<dbReference type="RefSeq" id="WP_136903363.1">
    <property type="nucleotide sequence ID" value="NZ_SUME01000012.1"/>
</dbReference>
<keyword evidence="2" id="KW-1185">Reference proteome</keyword>
<accession>A0A4U0NAN8</accession>
<protein>
    <submittedName>
        <fullName evidence="1">Uncharacterized protein</fullName>
    </submittedName>
</protein>
<evidence type="ECO:0000313" key="1">
    <source>
        <dbReference type="EMBL" id="TJZ50856.1"/>
    </source>
</evidence>